<keyword evidence="2" id="KW-1185">Reference proteome</keyword>
<dbReference type="EMBL" id="JASBWR010000021">
    <property type="protein sequence ID" value="KAJ9108220.1"/>
    <property type="molecule type" value="Genomic_DNA"/>
</dbReference>
<gene>
    <name evidence="1" type="ORF">QFC19_002467</name>
</gene>
<name>A0ACC2W8X4_9TREE</name>
<accession>A0ACC2W8X4</accession>
<comment type="caution">
    <text evidence="1">The sequence shown here is derived from an EMBL/GenBank/DDBJ whole genome shotgun (WGS) entry which is preliminary data.</text>
</comment>
<sequence>MDGRVPGDHVTGPRTSAMPDAEVRSHVPHVRSTVFSTKGLVASSQPLASQAGLEVLNRGGNAADAAVATARRALPESGVGRPSVVAFTERASVREPWGRDDRRLALRDSVFARLSECAAGYEREGPQAVLHEDGVRVNSSEATLAPWATISVPHTGLESTFALSVSQERRGDIFCLFYDAKTRTVRAINGSGRAPEALSLEYLRSIGINGREIPLTNMNAVTVPGAASGWLKTVEEFGSGRLSMAEILAPAIRMAEQGVPTHELHANAASIVSSF</sequence>
<reference evidence="1" key="1">
    <citation type="submission" date="2023-04" db="EMBL/GenBank/DDBJ databases">
        <title>Draft Genome sequencing of Naganishia species isolated from polar environments using Oxford Nanopore Technology.</title>
        <authorList>
            <person name="Leo P."/>
            <person name="Venkateswaran K."/>
        </authorList>
    </citation>
    <scope>NUCLEOTIDE SEQUENCE</scope>
    <source>
        <strain evidence="1">MNA-CCFEE 5261</strain>
    </source>
</reference>
<evidence type="ECO:0000313" key="1">
    <source>
        <dbReference type="EMBL" id="KAJ9108220.1"/>
    </source>
</evidence>
<evidence type="ECO:0000313" key="2">
    <source>
        <dbReference type="Proteomes" id="UP001241377"/>
    </source>
</evidence>
<protein>
    <submittedName>
        <fullName evidence="1">Uncharacterized protein</fullName>
    </submittedName>
</protein>
<organism evidence="1 2">
    <name type="scientific">Naganishia cerealis</name>
    <dbReference type="NCBI Taxonomy" id="610337"/>
    <lineage>
        <taxon>Eukaryota</taxon>
        <taxon>Fungi</taxon>
        <taxon>Dikarya</taxon>
        <taxon>Basidiomycota</taxon>
        <taxon>Agaricomycotina</taxon>
        <taxon>Tremellomycetes</taxon>
        <taxon>Filobasidiales</taxon>
        <taxon>Filobasidiaceae</taxon>
        <taxon>Naganishia</taxon>
    </lineage>
</organism>
<proteinExistence type="predicted"/>
<dbReference type="Proteomes" id="UP001241377">
    <property type="component" value="Unassembled WGS sequence"/>
</dbReference>